<keyword evidence="6" id="KW-0963">Cytoplasm</keyword>
<comment type="catalytic activity">
    <reaction evidence="1">
        <text>a 1-acyl-sn-glycero-3-phosphate + an acyl-CoA = a 1,2-diacyl-sn-glycero-3-phosphate + CoA</text>
        <dbReference type="Rhea" id="RHEA:19709"/>
        <dbReference type="ChEBI" id="CHEBI:57287"/>
        <dbReference type="ChEBI" id="CHEBI:57970"/>
        <dbReference type="ChEBI" id="CHEBI:58342"/>
        <dbReference type="ChEBI" id="CHEBI:58608"/>
        <dbReference type="EC" id="2.3.1.51"/>
    </reaction>
    <physiologicalReaction direction="left-to-right" evidence="1">
        <dbReference type="Rhea" id="RHEA:19710"/>
    </physiologicalReaction>
</comment>
<evidence type="ECO:0000256" key="7">
    <source>
        <dbReference type="ARBA" id="ARBA00022516"/>
    </source>
</evidence>
<dbReference type="GO" id="GO:0005739">
    <property type="term" value="C:mitochondrion"/>
    <property type="evidence" value="ECO:0007669"/>
    <property type="project" value="TreeGrafter"/>
</dbReference>
<dbReference type="GO" id="GO:0052689">
    <property type="term" value="F:carboxylic ester hydrolase activity"/>
    <property type="evidence" value="ECO:0007669"/>
    <property type="project" value="TreeGrafter"/>
</dbReference>
<dbReference type="InterPro" id="IPR029058">
    <property type="entry name" value="AB_hydrolase_fold"/>
</dbReference>
<feature type="region of interest" description="Disordered" evidence="25">
    <location>
        <begin position="412"/>
        <end position="437"/>
    </location>
</feature>
<evidence type="ECO:0000256" key="15">
    <source>
        <dbReference type="ARBA" id="ARBA00038097"/>
    </source>
</evidence>
<evidence type="ECO:0000256" key="6">
    <source>
        <dbReference type="ARBA" id="ARBA00022490"/>
    </source>
</evidence>
<accession>A0A915CVS8</accession>
<keyword evidence="9" id="KW-0808">Transferase</keyword>
<sequence length="437" mass="48659">MPQFCGVQLVFGMIGYWKGVKSLHPSRAYSTHNSVTVHNYDTSKQRELGKSRGPETFFTSMENVEQAAKQEIMLADPDNTLIARLRWSKVSMAKLIAAEGKLLARVGSHLISRLVNVRLWNSVMNTVTVKPSSDAEDTPVPFVLVHGFAAGVAMWAANLDSLAEKRTVHAFDLLGFGRSSRPQFSSDATLAELEFVQSIEDWRKSMNIEKMILVGHSFGGYLASSYTLEHPSRVRHLVLVDPWGFPEKPVVEQLHIPVWMRVLGSFLSKFNPLATLRLAGPFGPRLIKKLRSDLGARYSFQDPEAVFEYIYQCNAQQPTGEVAFGAMTKSFGWARRPMIQRFNGIHSQIPVTFICGSKSWIDSGPAYEIQARRPESYVDVQIITGAGHHVYVDSSDTFNNLLKSISDLVDKGEDIPQPSSSSSNLSSTQTRSSQDSQ</sequence>
<evidence type="ECO:0000256" key="19">
    <source>
        <dbReference type="ARBA" id="ARBA00047525"/>
    </source>
</evidence>
<comment type="catalytic activity">
    <reaction evidence="23">
        <text>1-(9Z-octadecenoyl)-sn-glycero-3-phosphate + (5Z,8Z,11Z,14Z)-eicosatetraenoyl-CoA = 1-(9Z)-octadecenoyl-2-(5Z,8Z,11Z,14Z)-eicosatetraenoyl-sn-glycero-3-phosphate + CoA</text>
        <dbReference type="Rhea" id="RHEA:37443"/>
        <dbReference type="ChEBI" id="CHEBI:57287"/>
        <dbReference type="ChEBI" id="CHEBI:57368"/>
        <dbReference type="ChEBI" id="CHEBI:74544"/>
        <dbReference type="ChEBI" id="CHEBI:74928"/>
    </reaction>
    <physiologicalReaction direction="left-to-right" evidence="23">
        <dbReference type="Rhea" id="RHEA:37444"/>
    </physiologicalReaction>
</comment>
<evidence type="ECO:0000256" key="5">
    <source>
        <dbReference type="ARBA" id="ARBA00013211"/>
    </source>
</evidence>
<evidence type="ECO:0000256" key="13">
    <source>
        <dbReference type="ARBA" id="ARBA00023315"/>
    </source>
</evidence>
<dbReference type="GO" id="GO:0005811">
    <property type="term" value="C:lipid droplet"/>
    <property type="evidence" value="ECO:0007669"/>
    <property type="project" value="UniProtKB-SubCell"/>
</dbReference>
<comment type="catalytic activity">
    <reaction evidence="24">
        <text>1-(9Z-octadecenoyl)-sn-glycero-3-phosphate + (9Z)-octadecenoyl-CoA = 1,2-di-(9Z-octadecenoyl)-sn-glycero-3-phosphate + CoA</text>
        <dbReference type="Rhea" id="RHEA:37131"/>
        <dbReference type="ChEBI" id="CHEBI:57287"/>
        <dbReference type="ChEBI" id="CHEBI:57387"/>
        <dbReference type="ChEBI" id="CHEBI:74544"/>
        <dbReference type="ChEBI" id="CHEBI:74546"/>
    </reaction>
    <physiologicalReaction direction="left-to-right" evidence="24">
        <dbReference type="Rhea" id="RHEA:37132"/>
    </physiologicalReaction>
</comment>
<protein>
    <recommendedName>
        <fullName evidence="16">1-acylglycerol-3-phosphate O-acyltransferase ABHD5</fullName>
        <ecNumber evidence="5">2.3.1.51</ecNumber>
    </recommendedName>
    <alternativeName>
        <fullName evidence="17">Abhydrolase domain-containing protein 5</fullName>
    </alternativeName>
</protein>
<evidence type="ECO:0000256" key="8">
    <source>
        <dbReference type="ARBA" id="ARBA00022677"/>
    </source>
</evidence>
<evidence type="ECO:0000256" key="17">
    <source>
        <dbReference type="ARBA" id="ARBA00042413"/>
    </source>
</evidence>
<organism evidence="27 28">
    <name type="scientific">Ditylenchus dipsaci</name>
    <dbReference type="NCBI Taxonomy" id="166011"/>
    <lineage>
        <taxon>Eukaryota</taxon>
        <taxon>Metazoa</taxon>
        <taxon>Ecdysozoa</taxon>
        <taxon>Nematoda</taxon>
        <taxon>Chromadorea</taxon>
        <taxon>Rhabditida</taxon>
        <taxon>Tylenchina</taxon>
        <taxon>Tylenchomorpha</taxon>
        <taxon>Sphaerularioidea</taxon>
        <taxon>Anguinidae</taxon>
        <taxon>Anguininae</taxon>
        <taxon>Ditylenchus</taxon>
    </lineage>
</organism>
<comment type="catalytic activity">
    <reaction evidence="20">
        <text>1-octadecanoyl-sn-glycero-3-phosphate + (9Z)-octadecenoyl-CoA = 1-octadecanoyl-2-(9Z-octadecenoyl)-sn-glycero-3-phosphate + CoA</text>
        <dbReference type="Rhea" id="RHEA:37163"/>
        <dbReference type="ChEBI" id="CHEBI:57287"/>
        <dbReference type="ChEBI" id="CHEBI:57387"/>
        <dbReference type="ChEBI" id="CHEBI:74560"/>
        <dbReference type="ChEBI" id="CHEBI:74565"/>
    </reaction>
    <physiologicalReaction direction="left-to-right" evidence="20">
        <dbReference type="Rhea" id="RHEA:37164"/>
    </physiologicalReaction>
</comment>
<feature type="compositionally biased region" description="Low complexity" evidence="25">
    <location>
        <begin position="419"/>
        <end position="437"/>
    </location>
</feature>
<evidence type="ECO:0000256" key="25">
    <source>
        <dbReference type="SAM" id="MobiDB-lite"/>
    </source>
</evidence>
<dbReference type="Gene3D" id="3.40.50.1820">
    <property type="entry name" value="alpha/beta hydrolase"/>
    <property type="match status" value="1"/>
</dbReference>
<evidence type="ECO:0000256" key="10">
    <source>
        <dbReference type="ARBA" id="ARBA00022782"/>
    </source>
</evidence>
<evidence type="ECO:0000256" key="18">
    <source>
        <dbReference type="ARBA" id="ARBA00045357"/>
    </source>
</evidence>
<evidence type="ECO:0000256" key="3">
    <source>
        <dbReference type="ARBA" id="ARBA00004496"/>
    </source>
</evidence>
<evidence type="ECO:0000256" key="9">
    <source>
        <dbReference type="ARBA" id="ARBA00022679"/>
    </source>
</evidence>
<proteinExistence type="inferred from homology"/>
<comment type="catalytic activity">
    <reaction evidence="22">
        <text>1-(5Z,8Z,11Z,14Z-eicosatetraenoyl)-sn-glycero-3-phosphate + (9Z)-octadecenoyl-CoA = 1-(5Z,8Z,11Z,14Z)-eicosatetraenoyl-2-(9Z)-octadecenoyl-sn-glycero-3-phosphate + CoA</text>
        <dbReference type="Rhea" id="RHEA:37455"/>
        <dbReference type="ChEBI" id="CHEBI:57287"/>
        <dbReference type="ChEBI" id="CHEBI:57387"/>
        <dbReference type="ChEBI" id="CHEBI:74938"/>
        <dbReference type="ChEBI" id="CHEBI:74941"/>
    </reaction>
    <physiologicalReaction direction="left-to-right" evidence="22">
        <dbReference type="Rhea" id="RHEA:37456"/>
    </physiologicalReaction>
</comment>
<dbReference type="EC" id="2.3.1.51" evidence="5"/>
<comment type="subcellular location">
    <subcellularLocation>
        <location evidence="3">Cytoplasm</location>
    </subcellularLocation>
    <subcellularLocation>
        <location evidence="4">Lipid droplet</location>
    </subcellularLocation>
</comment>
<evidence type="ECO:0000256" key="20">
    <source>
        <dbReference type="ARBA" id="ARBA00047543"/>
    </source>
</evidence>
<keyword evidence="12" id="KW-0443">Lipid metabolism</keyword>
<keyword evidence="27" id="KW-1185">Reference proteome</keyword>
<dbReference type="GO" id="GO:0003841">
    <property type="term" value="F:1-acylglycerol-3-phosphate O-acyltransferase activity"/>
    <property type="evidence" value="ECO:0007669"/>
    <property type="project" value="UniProtKB-EC"/>
</dbReference>
<evidence type="ECO:0000256" key="11">
    <source>
        <dbReference type="ARBA" id="ARBA00022832"/>
    </source>
</evidence>
<evidence type="ECO:0000256" key="24">
    <source>
        <dbReference type="ARBA" id="ARBA00049561"/>
    </source>
</evidence>
<dbReference type="FunFam" id="3.40.50.1820:FF:000019">
    <property type="entry name" value="1-acylglycerol-3-phosphate O-acyltransferase ABHD5"/>
    <property type="match status" value="1"/>
</dbReference>
<dbReference type="SUPFAM" id="SSF53474">
    <property type="entry name" value="alpha/beta-Hydrolases"/>
    <property type="match status" value="1"/>
</dbReference>
<dbReference type="PRINTS" id="PR00111">
    <property type="entry name" value="ABHYDROLASE"/>
</dbReference>
<comment type="catalytic activity">
    <reaction evidence="2">
        <text>1-(9Z-octadecenoyl)-sn-glycero-3-phosphate + hexadecanoyl-CoA = 1-(9Z)-octadecenoyl-2-hexadecanoyl-sn-glycero-3-phosphate + CoA</text>
        <dbReference type="Rhea" id="RHEA:37143"/>
        <dbReference type="ChEBI" id="CHEBI:57287"/>
        <dbReference type="ChEBI" id="CHEBI:57379"/>
        <dbReference type="ChEBI" id="CHEBI:74544"/>
        <dbReference type="ChEBI" id="CHEBI:74551"/>
    </reaction>
    <physiologicalReaction direction="left-to-right" evidence="2">
        <dbReference type="Rhea" id="RHEA:37144"/>
    </physiologicalReaction>
</comment>
<evidence type="ECO:0000313" key="27">
    <source>
        <dbReference type="Proteomes" id="UP000887574"/>
    </source>
</evidence>
<dbReference type="GO" id="GO:0006654">
    <property type="term" value="P:phosphatidic acid biosynthetic process"/>
    <property type="evidence" value="ECO:0007669"/>
    <property type="project" value="TreeGrafter"/>
</dbReference>
<evidence type="ECO:0000256" key="21">
    <source>
        <dbReference type="ARBA" id="ARBA00047849"/>
    </source>
</evidence>
<dbReference type="PANTHER" id="PTHR42886">
    <property type="entry name" value="RE40534P-RELATED"/>
    <property type="match status" value="1"/>
</dbReference>
<dbReference type="Proteomes" id="UP000887574">
    <property type="component" value="Unplaced"/>
</dbReference>
<evidence type="ECO:0000259" key="26">
    <source>
        <dbReference type="Pfam" id="PF00561"/>
    </source>
</evidence>
<comment type="catalytic activity">
    <reaction evidence="21">
        <text>eicosanoyl-CoA + 1-(9Z-octadecenoyl)-sn-glycero-3-phosphate = 1-(9Z)-octadecenoyl-2-eicosanoyl-sn-glycero-3-phosphate + CoA</text>
        <dbReference type="Rhea" id="RHEA:37451"/>
        <dbReference type="ChEBI" id="CHEBI:57287"/>
        <dbReference type="ChEBI" id="CHEBI:57380"/>
        <dbReference type="ChEBI" id="CHEBI:74544"/>
        <dbReference type="ChEBI" id="CHEBI:74937"/>
    </reaction>
    <physiologicalReaction direction="left-to-right" evidence="21">
        <dbReference type="Rhea" id="RHEA:37452"/>
    </physiologicalReaction>
</comment>
<dbReference type="PANTHER" id="PTHR42886:SF29">
    <property type="entry name" value="PUMMELIG, ISOFORM A"/>
    <property type="match status" value="1"/>
</dbReference>
<keyword evidence="10" id="KW-0221">Differentiation</keyword>
<dbReference type="Pfam" id="PF00561">
    <property type="entry name" value="Abhydrolase_1"/>
    <property type="match status" value="1"/>
</dbReference>
<evidence type="ECO:0000256" key="14">
    <source>
        <dbReference type="ARBA" id="ARBA00036296"/>
    </source>
</evidence>
<reference evidence="28" key="1">
    <citation type="submission" date="2022-11" db="UniProtKB">
        <authorList>
            <consortium name="WormBaseParasite"/>
        </authorList>
    </citation>
    <scope>IDENTIFICATION</scope>
</reference>
<keyword evidence="11" id="KW-0276">Fatty acid metabolism</keyword>
<keyword evidence="13" id="KW-0012">Acyltransferase</keyword>
<dbReference type="WBParaSite" id="jg12887">
    <property type="protein sequence ID" value="jg12887"/>
    <property type="gene ID" value="jg12887"/>
</dbReference>
<name>A0A915CVS8_9BILA</name>
<evidence type="ECO:0000256" key="1">
    <source>
        <dbReference type="ARBA" id="ARBA00000300"/>
    </source>
</evidence>
<evidence type="ECO:0000256" key="2">
    <source>
        <dbReference type="ARBA" id="ARBA00000816"/>
    </source>
</evidence>
<comment type="function">
    <text evidence="18">Coenzyme A-dependent lysophosphatidic acid acyltransferase that catalyzes the transfer of an acyl group on a lysophosphatidic acid. Functions preferentially with 1-oleoyl-lysophosphatidic acid followed by 1-palmitoyl-lysophosphatidic acid, 1-stearoyl-lysophosphatidic acid and 1-arachidonoyl-lysophosphatidic acid as lipid acceptor. Functions preferentially with arachidonoyl-CoA followed by oleoyl-CoA as acyl group donors. Functions in phosphatidic acid biosynthesis. May regulate the cellular storage of triacylglycerol through activation of the phospholipase PNPLA2. Involved in keratinocyte differentiation. Regulates lipid droplet fusion.</text>
</comment>
<dbReference type="AlphaFoldDB" id="A0A915CVS8"/>
<comment type="catalytic activity">
    <reaction evidence="14">
        <text>1-(9Z-octadecenoyl)-sn-glycero-3-phosphate + octadecanoyl-CoA = 1-(9Z-octadecenoyl)-2-octadecanoyl-sn-glycero-3-phosphate + CoA</text>
        <dbReference type="Rhea" id="RHEA:37147"/>
        <dbReference type="ChEBI" id="CHEBI:57287"/>
        <dbReference type="ChEBI" id="CHEBI:57394"/>
        <dbReference type="ChEBI" id="CHEBI:74544"/>
        <dbReference type="ChEBI" id="CHEBI:74552"/>
    </reaction>
    <physiologicalReaction direction="left-to-right" evidence="14">
        <dbReference type="Rhea" id="RHEA:37148"/>
    </physiologicalReaction>
</comment>
<evidence type="ECO:0000256" key="12">
    <source>
        <dbReference type="ARBA" id="ARBA00023098"/>
    </source>
</evidence>
<evidence type="ECO:0000256" key="16">
    <source>
        <dbReference type="ARBA" id="ARBA00040731"/>
    </source>
</evidence>
<evidence type="ECO:0000256" key="23">
    <source>
        <dbReference type="ARBA" id="ARBA00048770"/>
    </source>
</evidence>
<feature type="domain" description="AB hydrolase-1" evidence="26">
    <location>
        <begin position="141"/>
        <end position="393"/>
    </location>
</feature>
<comment type="catalytic activity">
    <reaction evidence="19">
        <text>1-hexadecanoyl-sn-glycero-3-phosphate + (9Z)-octadecenoyl-CoA = 1-hexadecanoyl-2-(9Z-octadecenoyl)-sn-glycero-3-phosphate + CoA</text>
        <dbReference type="Rhea" id="RHEA:33187"/>
        <dbReference type="ChEBI" id="CHEBI:57287"/>
        <dbReference type="ChEBI" id="CHEBI:57387"/>
        <dbReference type="ChEBI" id="CHEBI:57518"/>
        <dbReference type="ChEBI" id="CHEBI:64839"/>
    </reaction>
    <physiologicalReaction direction="left-to-right" evidence="19">
        <dbReference type="Rhea" id="RHEA:33188"/>
    </physiologicalReaction>
</comment>
<dbReference type="GO" id="GO:0055088">
    <property type="term" value="P:lipid homeostasis"/>
    <property type="evidence" value="ECO:0007669"/>
    <property type="project" value="TreeGrafter"/>
</dbReference>
<evidence type="ECO:0000256" key="22">
    <source>
        <dbReference type="ARBA" id="ARBA00048632"/>
    </source>
</evidence>
<dbReference type="GO" id="GO:0006631">
    <property type="term" value="P:fatty acid metabolic process"/>
    <property type="evidence" value="ECO:0007669"/>
    <property type="project" value="UniProtKB-KW"/>
</dbReference>
<dbReference type="GO" id="GO:0030154">
    <property type="term" value="P:cell differentiation"/>
    <property type="evidence" value="ECO:0007669"/>
    <property type="project" value="UniProtKB-KW"/>
</dbReference>
<comment type="similarity">
    <text evidence="15">Belongs to the peptidase S33 family. ABHD4/ABHD5 subfamily.</text>
</comment>
<dbReference type="InterPro" id="IPR000073">
    <property type="entry name" value="AB_hydrolase_1"/>
</dbReference>
<keyword evidence="8" id="KW-0551">Lipid droplet</keyword>
<evidence type="ECO:0000256" key="4">
    <source>
        <dbReference type="ARBA" id="ARBA00004502"/>
    </source>
</evidence>
<evidence type="ECO:0000313" key="28">
    <source>
        <dbReference type="WBParaSite" id="jg12887"/>
    </source>
</evidence>
<keyword evidence="7" id="KW-0444">Lipid biosynthesis</keyword>